<keyword evidence="2" id="KW-1185">Reference proteome</keyword>
<dbReference type="RefSeq" id="WP_157886643.1">
    <property type="nucleotide sequence ID" value="NZ_CP017018.1"/>
</dbReference>
<reference evidence="2" key="1">
    <citation type="submission" date="2016-09" db="EMBL/GenBank/DDBJ databases">
        <title>Comparative genomics of the Campylobacter concisus group.</title>
        <authorList>
            <person name="Miller W.G."/>
            <person name="Yee E."/>
            <person name="Chapman M.H."/>
            <person name="Huynh S."/>
            <person name="Bono J.L."/>
            <person name="On S.L.W."/>
            <person name="StLeger J."/>
            <person name="Foster G."/>
            <person name="Parker C.T."/>
        </authorList>
    </citation>
    <scope>NUCLEOTIDE SEQUENCE [LARGE SCALE GENOMIC DNA]</scope>
    <source>
        <strain evidence="2">RM18021</strain>
    </source>
</reference>
<gene>
    <name evidence="1" type="ORF">CPIN18021_1080</name>
</gene>
<evidence type="ECO:0000313" key="2">
    <source>
        <dbReference type="Proteomes" id="UP000190868"/>
    </source>
</evidence>
<dbReference type="Proteomes" id="UP000190868">
    <property type="component" value="Chromosome"/>
</dbReference>
<dbReference type="EMBL" id="CP017258">
    <property type="protein sequence ID" value="AQW87879.1"/>
    <property type="molecule type" value="Genomic_DNA"/>
</dbReference>
<proteinExistence type="predicted"/>
<protein>
    <submittedName>
        <fullName evidence="1">Uncharacterized protein</fullName>
    </submittedName>
</protein>
<dbReference type="AlphaFoldDB" id="A0A1S6U860"/>
<organism evidence="1 2">
    <name type="scientific">Campylobacter pinnipediorum subsp. caledonicus</name>
    <dbReference type="NCBI Taxonomy" id="1874362"/>
    <lineage>
        <taxon>Bacteria</taxon>
        <taxon>Pseudomonadati</taxon>
        <taxon>Campylobacterota</taxon>
        <taxon>Epsilonproteobacteria</taxon>
        <taxon>Campylobacterales</taxon>
        <taxon>Campylobacteraceae</taxon>
        <taxon>Campylobacter</taxon>
    </lineage>
</organism>
<dbReference type="GeneID" id="56567335"/>
<sequence length="58" mass="6797">MQEEIVDILREIDTRISIIKKKFYSGKITINDETLVILKYLKTQIDDMNAVGKLLEKK</sequence>
<accession>A0A1S6U860</accession>
<dbReference type="KEGG" id="cpin:CPIN18020_0217"/>
<name>A0A1S6U860_9BACT</name>
<evidence type="ECO:0000313" key="1">
    <source>
        <dbReference type="EMBL" id="AQW87879.1"/>
    </source>
</evidence>